<dbReference type="PROSITE" id="PS00086">
    <property type="entry name" value="CYTOCHROME_P450"/>
    <property type="match status" value="1"/>
</dbReference>
<dbReference type="Pfam" id="PF00067">
    <property type="entry name" value="p450"/>
    <property type="match status" value="1"/>
</dbReference>
<keyword evidence="4 5" id="KW-0408">Iron</keyword>
<evidence type="ECO:0000256" key="6">
    <source>
        <dbReference type="RuleBase" id="RU000461"/>
    </source>
</evidence>
<protein>
    <submittedName>
        <fullName evidence="7">Cytochrome P450-dit2</fullName>
    </submittedName>
</protein>
<dbReference type="GO" id="GO:0020037">
    <property type="term" value="F:heme binding"/>
    <property type="evidence" value="ECO:0007669"/>
    <property type="project" value="InterPro"/>
</dbReference>
<organism evidence="7 8">
    <name type="scientific">Actinomortierella ambigua</name>
    <dbReference type="NCBI Taxonomy" id="1343610"/>
    <lineage>
        <taxon>Eukaryota</taxon>
        <taxon>Fungi</taxon>
        <taxon>Fungi incertae sedis</taxon>
        <taxon>Mucoromycota</taxon>
        <taxon>Mortierellomycotina</taxon>
        <taxon>Mortierellomycetes</taxon>
        <taxon>Mortierellales</taxon>
        <taxon>Mortierellaceae</taxon>
        <taxon>Actinomortierella</taxon>
    </lineage>
</organism>
<dbReference type="PRINTS" id="PR00385">
    <property type="entry name" value="P450"/>
</dbReference>
<keyword evidence="6" id="KW-0503">Monooxygenase</keyword>
<evidence type="ECO:0000256" key="4">
    <source>
        <dbReference type="ARBA" id="ARBA00023004"/>
    </source>
</evidence>
<feature type="non-terminal residue" evidence="7">
    <location>
        <position position="503"/>
    </location>
</feature>
<keyword evidence="3 6" id="KW-0560">Oxidoreductase</keyword>
<evidence type="ECO:0000313" key="8">
    <source>
        <dbReference type="Proteomes" id="UP000807716"/>
    </source>
</evidence>
<evidence type="ECO:0000256" key="1">
    <source>
        <dbReference type="ARBA" id="ARBA00010617"/>
    </source>
</evidence>
<dbReference type="AlphaFoldDB" id="A0A9P6TWY2"/>
<dbReference type="PANTHER" id="PTHR24296">
    <property type="entry name" value="CYTOCHROME P450"/>
    <property type="match status" value="1"/>
</dbReference>
<keyword evidence="2 5" id="KW-0479">Metal-binding</keyword>
<keyword evidence="5 6" id="KW-0349">Heme</keyword>
<evidence type="ECO:0000256" key="2">
    <source>
        <dbReference type="ARBA" id="ARBA00022723"/>
    </source>
</evidence>
<comment type="caution">
    <text evidence="7">The sequence shown here is derived from an EMBL/GenBank/DDBJ whole genome shotgun (WGS) entry which is preliminary data.</text>
</comment>
<dbReference type="PRINTS" id="PR00463">
    <property type="entry name" value="EP450I"/>
</dbReference>
<evidence type="ECO:0000313" key="7">
    <source>
        <dbReference type="EMBL" id="KAG0249730.1"/>
    </source>
</evidence>
<comment type="cofactor">
    <cofactor evidence="5">
        <name>heme</name>
        <dbReference type="ChEBI" id="CHEBI:30413"/>
    </cofactor>
</comment>
<dbReference type="SUPFAM" id="SSF48264">
    <property type="entry name" value="Cytochrome P450"/>
    <property type="match status" value="1"/>
</dbReference>
<comment type="similarity">
    <text evidence="1 6">Belongs to the cytochrome P450 family.</text>
</comment>
<dbReference type="GO" id="GO:0006629">
    <property type="term" value="P:lipid metabolic process"/>
    <property type="evidence" value="ECO:0007669"/>
    <property type="project" value="UniProtKB-ARBA"/>
</dbReference>
<feature type="binding site" description="axial binding residue" evidence="5">
    <location>
        <position position="440"/>
    </location>
    <ligand>
        <name>heme</name>
        <dbReference type="ChEBI" id="CHEBI:30413"/>
    </ligand>
    <ligandPart>
        <name>Fe</name>
        <dbReference type="ChEBI" id="CHEBI:18248"/>
    </ligandPart>
</feature>
<dbReference type="Proteomes" id="UP000807716">
    <property type="component" value="Unassembled WGS sequence"/>
</dbReference>
<reference evidence="7" key="1">
    <citation type="journal article" date="2020" name="Fungal Divers.">
        <title>Resolving the Mortierellaceae phylogeny through synthesis of multi-gene phylogenetics and phylogenomics.</title>
        <authorList>
            <person name="Vandepol N."/>
            <person name="Liber J."/>
            <person name="Desiro A."/>
            <person name="Na H."/>
            <person name="Kennedy M."/>
            <person name="Barry K."/>
            <person name="Grigoriev I.V."/>
            <person name="Miller A.N."/>
            <person name="O'Donnell K."/>
            <person name="Stajich J.E."/>
            <person name="Bonito G."/>
        </authorList>
    </citation>
    <scope>NUCLEOTIDE SEQUENCE</scope>
    <source>
        <strain evidence="7">BC1065</strain>
    </source>
</reference>
<dbReference type="OrthoDB" id="1470350at2759"/>
<gene>
    <name evidence="7" type="primary">DIT2</name>
    <name evidence="7" type="ORF">DFQ27_009837</name>
</gene>
<dbReference type="GO" id="GO:0016705">
    <property type="term" value="F:oxidoreductase activity, acting on paired donors, with incorporation or reduction of molecular oxygen"/>
    <property type="evidence" value="ECO:0007669"/>
    <property type="project" value="InterPro"/>
</dbReference>
<dbReference type="GO" id="GO:0005506">
    <property type="term" value="F:iron ion binding"/>
    <property type="evidence" value="ECO:0007669"/>
    <property type="project" value="InterPro"/>
</dbReference>
<evidence type="ECO:0000256" key="3">
    <source>
        <dbReference type="ARBA" id="ARBA00023002"/>
    </source>
</evidence>
<dbReference type="GO" id="GO:0004497">
    <property type="term" value="F:monooxygenase activity"/>
    <property type="evidence" value="ECO:0007669"/>
    <property type="project" value="UniProtKB-KW"/>
</dbReference>
<dbReference type="InterPro" id="IPR002401">
    <property type="entry name" value="Cyt_P450_E_grp-I"/>
</dbReference>
<keyword evidence="8" id="KW-1185">Reference proteome</keyword>
<name>A0A9P6TWY2_9FUNG</name>
<accession>A0A9P6TWY2</accession>
<sequence length="503" mass="57283">MAHAMVLVGLRIVILRHLRKITRPRSPHEYMTLSSLVLLIGAIIKYPNRAILTRARPDLREKSVFGLPLLGSLLGGVPARIKGPLEYLCSYIDAYGPIIAFTLPVFGQIIVVNCPQNLEWIQKTNFENYVKGPTFRWVLGDLLGDGIFVSDGAQWRFHRKVTSNMFTTKIYRSLIEGPFMRTGMGLIGALECSRHAGETNVDLQDLFLRLTLDTFGMLMFGLDLQSLANEGQNEFADAFDYLSQLAENRIYNPAFVVTELLPWTLIRKRRAMATLDKYAAMAVEGRRREPPEQKSQRPSDLLDHFMRYKFYQLMINPRVSQKLVDEIDTVLDGCNVPMTYEILLQGMPYLKAVMHEALRLHPPISKNFKMAVQDDVLPCGTKVYAGDFIAFSPWAMGRSRAVWGNDAEVFRPERWIDDLGKFKTQNQFKFNSFNGGPRVCLGQTFATIEILQTTCLLLQRYTFKMTPNHPPVTYKGSITLPMRHPLQTIITPRHDVSPLPAHK</sequence>
<dbReference type="InterPro" id="IPR017972">
    <property type="entry name" value="Cyt_P450_CS"/>
</dbReference>
<dbReference type="EMBL" id="JAAAJB010000951">
    <property type="protein sequence ID" value="KAG0249730.1"/>
    <property type="molecule type" value="Genomic_DNA"/>
</dbReference>
<evidence type="ECO:0000256" key="5">
    <source>
        <dbReference type="PIRSR" id="PIRSR602401-1"/>
    </source>
</evidence>
<proteinExistence type="inferred from homology"/>
<dbReference type="InterPro" id="IPR036396">
    <property type="entry name" value="Cyt_P450_sf"/>
</dbReference>
<dbReference type="InterPro" id="IPR001128">
    <property type="entry name" value="Cyt_P450"/>
</dbReference>
<dbReference type="Gene3D" id="1.10.630.10">
    <property type="entry name" value="Cytochrome P450"/>
    <property type="match status" value="2"/>
</dbReference>